<comment type="caution">
    <text evidence="3">The sequence shown here is derived from an EMBL/GenBank/DDBJ whole genome shotgun (WGS) entry which is preliminary data.</text>
</comment>
<evidence type="ECO:0000313" key="3">
    <source>
        <dbReference type="EMBL" id="KAH1096981.1"/>
    </source>
</evidence>
<dbReference type="InterPro" id="IPR044227">
    <property type="entry name" value="TONSOKU"/>
</dbReference>
<gene>
    <name evidence="3" type="ORF">J1N35_013902</name>
</gene>
<proteinExistence type="predicted"/>
<dbReference type="PANTHER" id="PTHR47684">
    <property type="entry name" value="PROTEIN TONSOKU"/>
    <property type="match status" value="1"/>
</dbReference>
<dbReference type="Pfam" id="PF00515">
    <property type="entry name" value="TPR_1"/>
    <property type="match status" value="1"/>
</dbReference>
<evidence type="ECO:0000256" key="2">
    <source>
        <dbReference type="SAM" id="Coils"/>
    </source>
</evidence>
<keyword evidence="2" id="KW-0175">Coiled coil</keyword>
<protein>
    <recommendedName>
        <fullName evidence="5">Tetratricopeptide repeat protein</fullName>
    </recommendedName>
</protein>
<dbReference type="GO" id="GO:0072423">
    <property type="term" value="P:response to DNA damage checkpoint signaling"/>
    <property type="evidence" value="ECO:0007669"/>
    <property type="project" value="InterPro"/>
</dbReference>
<evidence type="ECO:0008006" key="5">
    <source>
        <dbReference type="Google" id="ProtNLM"/>
    </source>
</evidence>
<dbReference type="OrthoDB" id="626167at2759"/>
<name>A0A9D4A987_9ROSI</name>
<dbReference type="SMART" id="SM00028">
    <property type="entry name" value="TPR"/>
    <property type="match status" value="1"/>
</dbReference>
<reference evidence="3 4" key="1">
    <citation type="journal article" date="2021" name="Plant Biotechnol. J.">
        <title>Multi-omics assisted identification of the key and species-specific regulatory components of drought-tolerant mechanisms in Gossypium stocksii.</title>
        <authorList>
            <person name="Yu D."/>
            <person name="Ke L."/>
            <person name="Zhang D."/>
            <person name="Wu Y."/>
            <person name="Sun Y."/>
            <person name="Mei J."/>
            <person name="Sun J."/>
            <person name="Sun Y."/>
        </authorList>
    </citation>
    <scope>NUCLEOTIDE SEQUENCE [LARGE SCALE GENOMIC DNA]</scope>
    <source>
        <strain evidence="4">cv. E1</strain>
        <tissue evidence="3">Leaf</tissue>
    </source>
</reference>
<dbReference type="Gene3D" id="1.25.40.10">
    <property type="entry name" value="Tetratricopeptide repeat domain"/>
    <property type="match status" value="1"/>
</dbReference>
<dbReference type="GO" id="GO:0009933">
    <property type="term" value="P:meristem structural organization"/>
    <property type="evidence" value="ECO:0007669"/>
    <property type="project" value="InterPro"/>
</dbReference>
<dbReference type="InterPro" id="IPR011990">
    <property type="entry name" value="TPR-like_helical_dom_sf"/>
</dbReference>
<sequence>MICKRIGHCQGEAKGYINLGELHYRVQRYDEAILCYQKALDLEKSMEDEDALVAQIDQNIETVKEAINVMNDLKKEEQNLKKLKRNMVIAKGTPQKRKFLLLQNSCLDRLIEKSAMIFAWLK</sequence>
<dbReference type="SUPFAM" id="SSF48452">
    <property type="entry name" value="TPR-like"/>
    <property type="match status" value="1"/>
</dbReference>
<evidence type="ECO:0000256" key="1">
    <source>
        <dbReference type="PROSITE-ProRule" id="PRU00339"/>
    </source>
</evidence>
<organism evidence="3 4">
    <name type="scientific">Gossypium stocksii</name>
    <dbReference type="NCBI Taxonomy" id="47602"/>
    <lineage>
        <taxon>Eukaryota</taxon>
        <taxon>Viridiplantae</taxon>
        <taxon>Streptophyta</taxon>
        <taxon>Embryophyta</taxon>
        <taxon>Tracheophyta</taxon>
        <taxon>Spermatophyta</taxon>
        <taxon>Magnoliopsida</taxon>
        <taxon>eudicotyledons</taxon>
        <taxon>Gunneridae</taxon>
        <taxon>Pentapetalae</taxon>
        <taxon>rosids</taxon>
        <taxon>malvids</taxon>
        <taxon>Malvales</taxon>
        <taxon>Malvaceae</taxon>
        <taxon>Malvoideae</taxon>
        <taxon>Gossypium</taxon>
    </lineage>
</organism>
<dbReference type="EMBL" id="JAIQCV010000005">
    <property type="protein sequence ID" value="KAH1096981.1"/>
    <property type="molecule type" value="Genomic_DNA"/>
</dbReference>
<dbReference type="PANTHER" id="PTHR47684:SF1">
    <property type="entry name" value="PROTEIN TONSOKU"/>
    <property type="match status" value="1"/>
</dbReference>
<feature type="repeat" description="TPR" evidence="1">
    <location>
        <begin position="13"/>
        <end position="46"/>
    </location>
</feature>
<accession>A0A9D4A987</accession>
<dbReference type="GO" id="GO:0040029">
    <property type="term" value="P:epigenetic regulation of gene expression"/>
    <property type="evidence" value="ECO:0007669"/>
    <property type="project" value="InterPro"/>
</dbReference>
<dbReference type="Proteomes" id="UP000828251">
    <property type="component" value="Unassembled WGS sequence"/>
</dbReference>
<dbReference type="PROSITE" id="PS50005">
    <property type="entry name" value="TPR"/>
    <property type="match status" value="1"/>
</dbReference>
<dbReference type="AlphaFoldDB" id="A0A9D4A987"/>
<dbReference type="GO" id="GO:0005634">
    <property type="term" value="C:nucleus"/>
    <property type="evidence" value="ECO:0007669"/>
    <property type="project" value="InterPro"/>
</dbReference>
<evidence type="ECO:0000313" key="4">
    <source>
        <dbReference type="Proteomes" id="UP000828251"/>
    </source>
</evidence>
<feature type="coiled-coil region" evidence="2">
    <location>
        <begin position="56"/>
        <end position="93"/>
    </location>
</feature>
<dbReference type="InterPro" id="IPR019734">
    <property type="entry name" value="TPR_rpt"/>
</dbReference>
<keyword evidence="1" id="KW-0802">TPR repeat</keyword>
<keyword evidence="4" id="KW-1185">Reference proteome</keyword>
<dbReference type="PROSITE" id="PS50293">
    <property type="entry name" value="TPR_REGION"/>
    <property type="match status" value="1"/>
</dbReference>